<dbReference type="GO" id="GO:0005634">
    <property type="term" value="C:nucleus"/>
    <property type="evidence" value="ECO:0007669"/>
    <property type="project" value="TreeGrafter"/>
</dbReference>
<dbReference type="InterPro" id="IPR000086">
    <property type="entry name" value="NUDIX_hydrolase_dom"/>
</dbReference>
<reference evidence="3 4" key="1">
    <citation type="journal article" date="2011" name="Science">
        <title>Comparative functional genomics of the fission yeasts.</title>
        <authorList>
            <person name="Rhind N."/>
            <person name="Chen Z."/>
            <person name="Yassour M."/>
            <person name="Thompson D.A."/>
            <person name="Haas B.J."/>
            <person name="Habib N."/>
            <person name="Wapinski I."/>
            <person name="Roy S."/>
            <person name="Lin M.F."/>
            <person name="Heiman D.I."/>
            <person name="Young S.K."/>
            <person name="Furuya K."/>
            <person name="Guo Y."/>
            <person name="Pidoux A."/>
            <person name="Chen H.M."/>
            <person name="Robbertse B."/>
            <person name="Goldberg J.M."/>
            <person name="Aoki K."/>
            <person name="Bayne E.H."/>
            <person name="Berlin A.M."/>
            <person name="Desjardins C.A."/>
            <person name="Dobbs E."/>
            <person name="Dukaj L."/>
            <person name="Fan L."/>
            <person name="FitzGerald M.G."/>
            <person name="French C."/>
            <person name="Gujja S."/>
            <person name="Hansen K."/>
            <person name="Keifenheim D."/>
            <person name="Levin J.Z."/>
            <person name="Mosher R.A."/>
            <person name="Mueller C.A."/>
            <person name="Pfiffner J."/>
            <person name="Priest M."/>
            <person name="Russ C."/>
            <person name="Smialowska A."/>
            <person name="Swoboda P."/>
            <person name="Sykes S.M."/>
            <person name="Vaughn M."/>
            <person name="Vengrova S."/>
            <person name="Yoder R."/>
            <person name="Zeng Q."/>
            <person name="Allshire R."/>
            <person name="Baulcombe D."/>
            <person name="Birren B.W."/>
            <person name="Brown W."/>
            <person name="Ekwall K."/>
            <person name="Kellis M."/>
            <person name="Leatherwood J."/>
            <person name="Levin H."/>
            <person name="Margalit H."/>
            <person name="Martienssen R."/>
            <person name="Nieduszynski C.A."/>
            <person name="Spatafora J.W."/>
            <person name="Friedman N."/>
            <person name="Dalgaard J.Z."/>
            <person name="Baumann P."/>
            <person name="Niki H."/>
            <person name="Regev A."/>
            <person name="Nusbaum C."/>
        </authorList>
    </citation>
    <scope>NUCLEOTIDE SEQUENCE [LARGE SCALE GENOMIC DNA]</scope>
    <source>
        <strain evidence="4">yFS286</strain>
    </source>
</reference>
<dbReference type="GO" id="GO:0005829">
    <property type="term" value="C:cytosol"/>
    <property type="evidence" value="ECO:0007669"/>
    <property type="project" value="TreeGrafter"/>
</dbReference>
<dbReference type="PROSITE" id="PS51462">
    <property type="entry name" value="NUDIX"/>
    <property type="match status" value="1"/>
</dbReference>
<evidence type="ECO:0000313" key="4">
    <source>
        <dbReference type="Proteomes" id="UP000016088"/>
    </source>
</evidence>
<dbReference type="VEuPathDB" id="FungiDB:SOCG_03529"/>
<organism evidence="3 4">
    <name type="scientific">Schizosaccharomyces octosporus (strain yFS286)</name>
    <name type="common">Fission yeast</name>
    <name type="synonym">Octosporomyces octosporus</name>
    <dbReference type="NCBI Taxonomy" id="483514"/>
    <lineage>
        <taxon>Eukaryota</taxon>
        <taxon>Fungi</taxon>
        <taxon>Dikarya</taxon>
        <taxon>Ascomycota</taxon>
        <taxon>Taphrinomycotina</taxon>
        <taxon>Schizosaccharomycetes</taxon>
        <taxon>Schizosaccharomycetales</taxon>
        <taxon>Schizosaccharomycetaceae</taxon>
        <taxon>Schizosaccharomyces</taxon>
    </lineage>
</organism>
<evidence type="ECO:0000259" key="2">
    <source>
        <dbReference type="PROSITE" id="PS51462"/>
    </source>
</evidence>
<dbReference type="GO" id="GO:0047631">
    <property type="term" value="F:ADP-ribose diphosphatase activity"/>
    <property type="evidence" value="ECO:0007669"/>
    <property type="project" value="TreeGrafter"/>
</dbReference>
<dbReference type="GO" id="GO:0006753">
    <property type="term" value="P:nucleoside phosphate metabolic process"/>
    <property type="evidence" value="ECO:0007669"/>
    <property type="project" value="TreeGrafter"/>
</dbReference>
<dbReference type="InterPro" id="IPR015797">
    <property type="entry name" value="NUDIX_hydrolase-like_dom_sf"/>
</dbReference>
<dbReference type="FunFam" id="3.90.79.10:FF:000016">
    <property type="entry name" value="ADP-sugar pyrophosphatase isoform X1"/>
    <property type="match status" value="1"/>
</dbReference>
<dbReference type="eggNOG" id="KOG3041">
    <property type="taxonomic scope" value="Eukaryota"/>
</dbReference>
<dbReference type="OMA" id="KWEMVQR"/>
<dbReference type="CDD" id="cd18888">
    <property type="entry name" value="NUDIX_ADPRase_Nudt5"/>
    <property type="match status" value="1"/>
</dbReference>
<proteinExistence type="predicted"/>
<sequence length="288" mass="32424">MSLCLLTHFSNLSLRISILPAAFPTLPLKQGRILQSVIRKQQARFSSSRITLDSLFQRKKAYFFPKQFSSRISTPSTNSHYTTMSQEQEPKILDVSDLETKDAKWTSLKKITWQDQSGKTRAWEMAERTTRSKSGIDAVAILGIIPIDGEPHVLCQKQYRPPLGKTCIEIPAGLVDSDESPEESAVRELREETGFVGVVKEATTIMYNDPGLTNANLKIILVDIDMSNPQNQNPQQQLDQGEYITNFPIKLSSLQDELFSLEKQGFAVDVRLSTFALGMQAAFKYFVK</sequence>
<dbReference type="PANTHER" id="PTHR11839:SF1">
    <property type="entry name" value="ADP-SUGAR PYROPHOSPHATASE"/>
    <property type="match status" value="1"/>
</dbReference>
<dbReference type="EMBL" id="KE503206">
    <property type="protein sequence ID" value="EPX74319.1"/>
    <property type="molecule type" value="Genomic_DNA"/>
</dbReference>
<accession>S9RK17</accession>
<keyword evidence="4" id="KW-1185">Reference proteome</keyword>
<dbReference type="Pfam" id="PF00293">
    <property type="entry name" value="NUDIX"/>
    <property type="match status" value="1"/>
</dbReference>
<evidence type="ECO:0000256" key="1">
    <source>
        <dbReference type="ARBA" id="ARBA00022801"/>
    </source>
</evidence>
<dbReference type="HOGENOM" id="CLU_062658_0_1_1"/>
<feature type="domain" description="Nudix hydrolase" evidence="2">
    <location>
        <begin position="134"/>
        <end position="272"/>
    </location>
</feature>
<gene>
    <name evidence="3" type="ORF">SOCG_03529</name>
</gene>
<dbReference type="SUPFAM" id="SSF55811">
    <property type="entry name" value="Nudix"/>
    <property type="match status" value="1"/>
</dbReference>
<dbReference type="GO" id="GO:0019693">
    <property type="term" value="P:ribose phosphate metabolic process"/>
    <property type="evidence" value="ECO:0007669"/>
    <property type="project" value="TreeGrafter"/>
</dbReference>
<dbReference type="PANTHER" id="PTHR11839">
    <property type="entry name" value="UDP/ADP-SUGAR PYROPHOSPHATASE"/>
    <property type="match status" value="1"/>
</dbReference>
<evidence type="ECO:0000313" key="3">
    <source>
        <dbReference type="EMBL" id="EPX74319.1"/>
    </source>
</evidence>
<dbReference type="Gene3D" id="3.90.79.10">
    <property type="entry name" value="Nucleoside Triphosphate Pyrophosphohydrolase"/>
    <property type="match status" value="1"/>
</dbReference>
<dbReference type="AlphaFoldDB" id="S9RK17"/>
<keyword evidence="1" id="KW-0378">Hydrolase</keyword>
<name>S9RK17_SCHOY</name>
<protein>
    <submittedName>
        <fullName evidence="3">ADP-ribose diphosphatase</fullName>
    </submittedName>
</protein>
<dbReference type="GeneID" id="25032501"/>
<dbReference type="RefSeq" id="XP_013017471.1">
    <property type="nucleotide sequence ID" value="XM_013162017.1"/>
</dbReference>
<dbReference type="OrthoDB" id="10249920at2759"/>
<dbReference type="Proteomes" id="UP000016088">
    <property type="component" value="Unassembled WGS sequence"/>
</dbReference>